<comment type="similarity">
    <text evidence="1">Belongs to the helicase family. RecQ subfamily.</text>
</comment>
<evidence type="ECO:0000256" key="2">
    <source>
        <dbReference type="SAM" id="Phobius"/>
    </source>
</evidence>
<dbReference type="GO" id="GO:0043138">
    <property type="term" value="F:3'-5' DNA helicase activity"/>
    <property type="evidence" value="ECO:0007669"/>
    <property type="project" value="TreeGrafter"/>
</dbReference>
<accession>A0A6G1JP36</accession>
<dbReference type="SUPFAM" id="SSF52540">
    <property type="entry name" value="P-loop containing nucleoside triphosphate hydrolases"/>
    <property type="match status" value="1"/>
</dbReference>
<keyword evidence="2" id="KW-0812">Transmembrane</keyword>
<dbReference type="InterPro" id="IPR011545">
    <property type="entry name" value="DEAD/DEAH_box_helicase_dom"/>
</dbReference>
<dbReference type="OrthoDB" id="2608216at2759"/>
<evidence type="ECO:0000313" key="4">
    <source>
        <dbReference type="EMBL" id="KAF2702366.1"/>
    </source>
</evidence>
<dbReference type="Pfam" id="PF00270">
    <property type="entry name" value="DEAD"/>
    <property type="match status" value="1"/>
</dbReference>
<dbReference type="PROSITE" id="PS51192">
    <property type="entry name" value="HELICASE_ATP_BIND_1"/>
    <property type="match status" value="1"/>
</dbReference>
<keyword evidence="2" id="KW-1133">Transmembrane helix</keyword>
<sequence length="119" mass="13404">PTGGGKSLAFMLPAFSRSYGLTVVFLPLVILQLNIRERCKELNVPCEIWSISTKQHHFGIVLTTMETYDQSEDLQAYLSYGAANGNLARIVVDECHYPLITNHKFRSVFQRIGMLVALE</sequence>
<dbReference type="InterPro" id="IPR014001">
    <property type="entry name" value="Helicase_ATP-bd"/>
</dbReference>
<dbReference type="InterPro" id="IPR027417">
    <property type="entry name" value="P-loop_NTPase"/>
</dbReference>
<evidence type="ECO:0000256" key="1">
    <source>
        <dbReference type="ARBA" id="ARBA00005446"/>
    </source>
</evidence>
<dbReference type="PANTHER" id="PTHR13710">
    <property type="entry name" value="DNA HELICASE RECQ FAMILY MEMBER"/>
    <property type="match status" value="1"/>
</dbReference>
<dbReference type="EMBL" id="MU005911">
    <property type="protein sequence ID" value="KAF2702366.1"/>
    <property type="molecule type" value="Genomic_DNA"/>
</dbReference>
<evidence type="ECO:0000313" key="5">
    <source>
        <dbReference type="Proteomes" id="UP000799428"/>
    </source>
</evidence>
<dbReference type="Gene3D" id="3.40.50.300">
    <property type="entry name" value="P-loop containing nucleotide triphosphate hydrolases"/>
    <property type="match status" value="1"/>
</dbReference>
<dbReference type="GO" id="GO:0005737">
    <property type="term" value="C:cytoplasm"/>
    <property type="evidence" value="ECO:0007669"/>
    <property type="project" value="TreeGrafter"/>
</dbReference>
<keyword evidence="5" id="KW-1185">Reference proteome</keyword>
<feature type="non-terminal residue" evidence="4">
    <location>
        <position position="119"/>
    </location>
</feature>
<name>A0A6G1JP36_9PLEO</name>
<dbReference type="GO" id="GO:0005524">
    <property type="term" value="F:ATP binding"/>
    <property type="evidence" value="ECO:0007669"/>
    <property type="project" value="InterPro"/>
</dbReference>
<feature type="transmembrane region" description="Helical" evidence="2">
    <location>
        <begin position="18"/>
        <end position="35"/>
    </location>
</feature>
<dbReference type="PANTHER" id="PTHR13710:SF154">
    <property type="entry name" value="RECQ HELICASE, PUTATIVE (AFU_ORTHOLOGUE AFUA_6G14720)-RELATED"/>
    <property type="match status" value="1"/>
</dbReference>
<dbReference type="GO" id="GO:0009378">
    <property type="term" value="F:four-way junction helicase activity"/>
    <property type="evidence" value="ECO:0007669"/>
    <property type="project" value="TreeGrafter"/>
</dbReference>
<feature type="domain" description="Helicase ATP-binding" evidence="3">
    <location>
        <begin position="1"/>
        <end position="114"/>
    </location>
</feature>
<keyword evidence="2" id="KW-0472">Membrane</keyword>
<dbReference type="GO" id="GO:0003676">
    <property type="term" value="F:nucleic acid binding"/>
    <property type="evidence" value="ECO:0007669"/>
    <property type="project" value="InterPro"/>
</dbReference>
<dbReference type="AlphaFoldDB" id="A0A6G1JP36"/>
<dbReference type="GO" id="GO:0005694">
    <property type="term" value="C:chromosome"/>
    <property type="evidence" value="ECO:0007669"/>
    <property type="project" value="TreeGrafter"/>
</dbReference>
<feature type="non-terminal residue" evidence="4">
    <location>
        <position position="1"/>
    </location>
</feature>
<proteinExistence type="inferred from homology"/>
<reference evidence="4" key="1">
    <citation type="journal article" date="2020" name="Stud. Mycol.">
        <title>101 Dothideomycetes genomes: a test case for predicting lifestyles and emergence of pathogens.</title>
        <authorList>
            <person name="Haridas S."/>
            <person name="Albert R."/>
            <person name="Binder M."/>
            <person name="Bloem J."/>
            <person name="Labutti K."/>
            <person name="Salamov A."/>
            <person name="Andreopoulos B."/>
            <person name="Baker S."/>
            <person name="Barry K."/>
            <person name="Bills G."/>
            <person name="Bluhm B."/>
            <person name="Cannon C."/>
            <person name="Castanera R."/>
            <person name="Culley D."/>
            <person name="Daum C."/>
            <person name="Ezra D."/>
            <person name="Gonzalez J."/>
            <person name="Henrissat B."/>
            <person name="Kuo A."/>
            <person name="Liang C."/>
            <person name="Lipzen A."/>
            <person name="Lutzoni F."/>
            <person name="Magnuson J."/>
            <person name="Mondo S."/>
            <person name="Nolan M."/>
            <person name="Ohm R."/>
            <person name="Pangilinan J."/>
            <person name="Park H.-J."/>
            <person name="Ramirez L."/>
            <person name="Alfaro M."/>
            <person name="Sun H."/>
            <person name="Tritt A."/>
            <person name="Yoshinaga Y."/>
            <person name="Zwiers L.-H."/>
            <person name="Turgeon B."/>
            <person name="Goodwin S."/>
            <person name="Spatafora J."/>
            <person name="Crous P."/>
            <person name="Grigoriev I."/>
        </authorList>
    </citation>
    <scope>NUCLEOTIDE SEQUENCE</scope>
    <source>
        <strain evidence="4">CBS 279.74</strain>
    </source>
</reference>
<dbReference type="Proteomes" id="UP000799428">
    <property type="component" value="Unassembled WGS sequence"/>
</dbReference>
<protein>
    <recommendedName>
        <fullName evidence="3">Helicase ATP-binding domain-containing protein</fullName>
    </recommendedName>
</protein>
<organism evidence="4 5">
    <name type="scientific">Pleomassaria siparia CBS 279.74</name>
    <dbReference type="NCBI Taxonomy" id="1314801"/>
    <lineage>
        <taxon>Eukaryota</taxon>
        <taxon>Fungi</taxon>
        <taxon>Dikarya</taxon>
        <taxon>Ascomycota</taxon>
        <taxon>Pezizomycotina</taxon>
        <taxon>Dothideomycetes</taxon>
        <taxon>Pleosporomycetidae</taxon>
        <taxon>Pleosporales</taxon>
        <taxon>Pleomassariaceae</taxon>
        <taxon>Pleomassaria</taxon>
    </lineage>
</organism>
<evidence type="ECO:0000259" key="3">
    <source>
        <dbReference type="PROSITE" id="PS51192"/>
    </source>
</evidence>
<gene>
    <name evidence="4" type="ORF">K504DRAFT_352265</name>
</gene>
<dbReference type="GO" id="GO:0000724">
    <property type="term" value="P:double-strand break repair via homologous recombination"/>
    <property type="evidence" value="ECO:0007669"/>
    <property type="project" value="TreeGrafter"/>
</dbReference>